<dbReference type="PANTHER" id="PTHR35174">
    <property type="entry name" value="BLL7171 PROTEIN-RELATED"/>
    <property type="match status" value="1"/>
</dbReference>
<dbReference type="RefSeq" id="WP_204607937.1">
    <property type="nucleotide sequence ID" value="NZ_BAAAJX010000014.1"/>
</dbReference>
<reference evidence="3 4" key="1">
    <citation type="journal article" date="2019" name="Int. J. Syst. Evol. Microbiol.">
        <title>The Global Catalogue of Microorganisms (GCM) 10K type strain sequencing project: providing services to taxonomists for standard genome sequencing and annotation.</title>
        <authorList>
            <consortium name="The Broad Institute Genomics Platform"/>
            <consortium name="The Broad Institute Genome Sequencing Center for Infectious Disease"/>
            <person name="Wu L."/>
            <person name="Ma J."/>
        </authorList>
    </citation>
    <scope>NUCLEOTIDE SEQUENCE [LARGE SCALE GENOMIC DNA]</scope>
    <source>
        <strain evidence="3 4">JCM 12140</strain>
    </source>
</reference>
<dbReference type="Gene3D" id="3.30.70.1060">
    <property type="entry name" value="Dimeric alpha+beta barrel"/>
    <property type="match status" value="1"/>
</dbReference>
<organism evidence="3 4">
    <name type="scientific">Curtobacterium herbarum</name>
    <dbReference type="NCBI Taxonomy" id="150122"/>
    <lineage>
        <taxon>Bacteria</taxon>
        <taxon>Bacillati</taxon>
        <taxon>Actinomycetota</taxon>
        <taxon>Actinomycetes</taxon>
        <taxon>Micrococcales</taxon>
        <taxon>Microbacteriaceae</taxon>
        <taxon>Curtobacterium</taxon>
    </lineage>
</organism>
<evidence type="ECO:0000313" key="3">
    <source>
        <dbReference type="EMBL" id="GAA1494133.1"/>
    </source>
</evidence>
<dbReference type="EMBL" id="BAAAJX010000014">
    <property type="protein sequence ID" value="GAA1494133.1"/>
    <property type="molecule type" value="Genomic_DNA"/>
</dbReference>
<dbReference type="SUPFAM" id="SSF54909">
    <property type="entry name" value="Dimeric alpha+beta barrel"/>
    <property type="match status" value="1"/>
</dbReference>
<evidence type="ECO:0000313" key="4">
    <source>
        <dbReference type="Proteomes" id="UP001501742"/>
    </source>
</evidence>
<feature type="domain" description="YCII-related" evidence="2">
    <location>
        <begin position="21"/>
        <end position="113"/>
    </location>
</feature>
<dbReference type="Proteomes" id="UP001501742">
    <property type="component" value="Unassembled WGS sequence"/>
</dbReference>
<sequence>MYYLVNVLDGGPSSGTQTTGRASDAEASAVDDVNERLRAAGQWVFAAGLSEPSRSTVVDDRDAAGLVHRGPAVDAPEHVAGFWIWDLPDDDTALRLAHEASRACNRRIEVRPVL</sequence>
<evidence type="ECO:0000259" key="2">
    <source>
        <dbReference type="Pfam" id="PF03795"/>
    </source>
</evidence>
<proteinExistence type="inferred from homology"/>
<comment type="caution">
    <text evidence="3">The sequence shown here is derived from an EMBL/GenBank/DDBJ whole genome shotgun (WGS) entry which is preliminary data.</text>
</comment>
<dbReference type="InterPro" id="IPR011008">
    <property type="entry name" value="Dimeric_a/b-barrel"/>
</dbReference>
<name>A0ABN1ZEJ4_9MICO</name>
<gene>
    <name evidence="3" type="ORF">GCM10009627_24790</name>
</gene>
<dbReference type="PANTHER" id="PTHR35174:SF3">
    <property type="entry name" value="BLL7171 PROTEIN"/>
    <property type="match status" value="1"/>
</dbReference>
<protein>
    <submittedName>
        <fullName evidence="3">YciI family protein</fullName>
    </submittedName>
</protein>
<accession>A0ABN1ZEJ4</accession>
<dbReference type="InterPro" id="IPR005545">
    <property type="entry name" value="YCII"/>
</dbReference>
<keyword evidence="4" id="KW-1185">Reference proteome</keyword>
<evidence type="ECO:0000256" key="1">
    <source>
        <dbReference type="ARBA" id="ARBA00007689"/>
    </source>
</evidence>
<dbReference type="Pfam" id="PF03795">
    <property type="entry name" value="YCII"/>
    <property type="match status" value="1"/>
</dbReference>
<comment type="similarity">
    <text evidence="1">Belongs to the YciI family.</text>
</comment>